<protein>
    <submittedName>
        <fullName evidence="3">Uncharacterized protein</fullName>
    </submittedName>
</protein>
<keyword evidence="2" id="KW-0732">Signal</keyword>
<evidence type="ECO:0000256" key="1">
    <source>
        <dbReference type="SAM" id="MobiDB-lite"/>
    </source>
</evidence>
<comment type="caution">
    <text evidence="3">The sequence shown here is derived from an EMBL/GenBank/DDBJ whole genome shotgun (WGS) entry which is preliminary data.</text>
</comment>
<dbReference type="EMBL" id="JARZHI010000056">
    <property type="protein sequence ID" value="MDI1435305.1"/>
    <property type="molecule type" value="Genomic_DNA"/>
</dbReference>
<reference evidence="3 4" key="1">
    <citation type="submission" date="2023-04" db="EMBL/GenBank/DDBJ databases">
        <title>The genome sequence of Polyangium sorediatum DSM14670.</title>
        <authorList>
            <person name="Zhang X."/>
        </authorList>
    </citation>
    <scope>NUCLEOTIDE SEQUENCE [LARGE SCALE GENOMIC DNA]</scope>
    <source>
        <strain evidence="3 4">DSM 14670</strain>
    </source>
</reference>
<name>A0ABT6P508_9BACT</name>
<dbReference type="Proteomes" id="UP001160301">
    <property type="component" value="Unassembled WGS sequence"/>
</dbReference>
<evidence type="ECO:0000313" key="4">
    <source>
        <dbReference type="Proteomes" id="UP001160301"/>
    </source>
</evidence>
<organism evidence="3 4">
    <name type="scientific">Polyangium sorediatum</name>
    <dbReference type="NCBI Taxonomy" id="889274"/>
    <lineage>
        <taxon>Bacteria</taxon>
        <taxon>Pseudomonadati</taxon>
        <taxon>Myxococcota</taxon>
        <taxon>Polyangia</taxon>
        <taxon>Polyangiales</taxon>
        <taxon>Polyangiaceae</taxon>
        <taxon>Polyangium</taxon>
    </lineage>
</organism>
<keyword evidence="4" id="KW-1185">Reference proteome</keyword>
<sequence length="306" mass="30506">MDLTKRIGLLAALFLVALAPACKNAAVTGGPGENLGGGGTGGTGGTSDGGGGTGGCQDPAQCPVSCPEVGPPPGGPCLVEGEVCVDFDECGYGMRVACEDGFWSTSVHDPGPHACGCGAPCIDPCPEAQPVPGSACDGDFYECSYPEPMCDGNENVAMCQGGTWVLSYHGCLKPCPDTLPAEGTPCNACCASSTCAYLDASGCPAQIACENGVWASSAASCTPSSACATLDKGPCSHAQGCRWMQWLPVGTCDSLPEGGFPQGCYPVADCASDADCEGGTCKAVAVDPCPDGDCNMCADLAHLCVP</sequence>
<feature type="chain" id="PRO_5045250707" evidence="2">
    <location>
        <begin position="26"/>
        <end position="306"/>
    </location>
</feature>
<feature type="region of interest" description="Disordered" evidence="1">
    <location>
        <begin position="33"/>
        <end position="52"/>
    </location>
</feature>
<evidence type="ECO:0000256" key="2">
    <source>
        <dbReference type="SAM" id="SignalP"/>
    </source>
</evidence>
<dbReference type="RefSeq" id="WP_136973035.1">
    <property type="nucleotide sequence ID" value="NZ_JARZHI010000056.1"/>
</dbReference>
<accession>A0ABT6P508</accession>
<evidence type="ECO:0000313" key="3">
    <source>
        <dbReference type="EMBL" id="MDI1435305.1"/>
    </source>
</evidence>
<feature type="signal peptide" evidence="2">
    <location>
        <begin position="1"/>
        <end position="25"/>
    </location>
</feature>
<proteinExistence type="predicted"/>
<gene>
    <name evidence="3" type="ORF">QHF89_37740</name>
</gene>